<name>A0A0A9DCU8_ARUDO</name>
<proteinExistence type="predicted"/>
<reference evidence="2" key="1">
    <citation type="submission" date="2014-09" db="EMBL/GenBank/DDBJ databases">
        <authorList>
            <person name="Magalhaes I.L.F."/>
            <person name="Oliveira U."/>
            <person name="Santos F.R."/>
            <person name="Vidigal T.H.D.A."/>
            <person name="Brescovit A.D."/>
            <person name="Santos A.J."/>
        </authorList>
    </citation>
    <scope>NUCLEOTIDE SEQUENCE</scope>
    <source>
        <tissue evidence="2">Shoot tissue taken approximately 20 cm above the soil surface</tissue>
    </source>
</reference>
<evidence type="ECO:0000256" key="1">
    <source>
        <dbReference type="SAM" id="SignalP"/>
    </source>
</evidence>
<dbReference type="EMBL" id="GBRH01214410">
    <property type="protein sequence ID" value="JAD83485.1"/>
    <property type="molecule type" value="Transcribed_RNA"/>
</dbReference>
<sequence>MISFFSLAPFCFLCYGIVNGSNNFSKKSFFLTAIGWLHIFTRQGTHISSQHTIHFKCHMMIYVANAFRHKPQVCSFAPNEKVQTHIQYFSLLHLLLNCWQPEAALATKIFAPLLVVLE</sequence>
<feature type="signal peptide" evidence="1">
    <location>
        <begin position="1"/>
        <end position="20"/>
    </location>
</feature>
<keyword evidence="1" id="KW-0732">Signal</keyword>
<organism evidence="2">
    <name type="scientific">Arundo donax</name>
    <name type="common">Giant reed</name>
    <name type="synonym">Donax arundinaceus</name>
    <dbReference type="NCBI Taxonomy" id="35708"/>
    <lineage>
        <taxon>Eukaryota</taxon>
        <taxon>Viridiplantae</taxon>
        <taxon>Streptophyta</taxon>
        <taxon>Embryophyta</taxon>
        <taxon>Tracheophyta</taxon>
        <taxon>Spermatophyta</taxon>
        <taxon>Magnoliopsida</taxon>
        <taxon>Liliopsida</taxon>
        <taxon>Poales</taxon>
        <taxon>Poaceae</taxon>
        <taxon>PACMAD clade</taxon>
        <taxon>Arundinoideae</taxon>
        <taxon>Arundineae</taxon>
        <taxon>Arundo</taxon>
    </lineage>
</organism>
<protein>
    <submittedName>
        <fullName evidence="2">Similar to Callose synthase 3</fullName>
    </submittedName>
</protein>
<accession>A0A0A9DCU8</accession>
<feature type="chain" id="PRO_5002043566" evidence="1">
    <location>
        <begin position="21"/>
        <end position="118"/>
    </location>
</feature>
<evidence type="ECO:0000313" key="2">
    <source>
        <dbReference type="EMBL" id="JAD83485.1"/>
    </source>
</evidence>
<dbReference type="AlphaFoldDB" id="A0A0A9DCU8"/>
<reference evidence="2" key="2">
    <citation type="journal article" date="2015" name="Data Brief">
        <title>Shoot transcriptome of the giant reed, Arundo donax.</title>
        <authorList>
            <person name="Barrero R.A."/>
            <person name="Guerrero F.D."/>
            <person name="Moolhuijzen P."/>
            <person name="Goolsby J.A."/>
            <person name="Tidwell J."/>
            <person name="Bellgard S.E."/>
            <person name="Bellgard M.I."/>
        </authorList>
    </citation>
    <scope>NUCLEOTIDE SEQUENCE</scope>
    <source>
        <tissue evidence="2">Shoot tissue taken approximately 20 cm above the soil surface</tissue>
    </source>
</reference>